<dbReference type="SMART" id="SM00320">
    <property type="entry name" value="WD40"/>
    <property type="match status" value="5"/>
</dbReference>
<accession>A0A177AZQ8</accession>
<evidence type="ECO:0000256" key="4">
    <source>
        <dbReference type="ARBA" id="ARBA00023187"/>
    </source>
</evidence>
<comment type="similarity">
    <text evidence="5">Belongs to the WD repeat STRAP family.</text>
</comment>
<dbReference type="PROSITE" id="PS50082">
    <property type="entry name" value="WD_REPEATS_2"/>
    <property type="match status" value="1"/>
</dbReference>
<evidence type="ECO:0000256" key="7">
    <source>
        <dbReference type="PROSITE-ProRule" id="PRU00221"/>
    </source>
</evidence>
<dbReference type="PANTHER" id="PTHR19877:SF13">
    <property type="entry name" value="SERINE-THREONINE KINASE RECEPTOR-ASSOCIATED PROTEIN"/>
    <property type="match status" value="1"/>
</dbReference>
<organism evidence="8 9">
    <name type="scientific">Intoshia linei</name>
    <dbReference type="NCBI Taxonomy" id="1819745"/>
    <lineage>
        <taxon>Eukaryota</taxon>
        <taxon>Metazoa</taxon>
        <taxon>Spiralia</taxon>
        <taxon>Lophotrochozoa</taxon>
        <taxon>Mesozoa</taxon>
        <taxon>Orthonectida</taxon>
        <taxon>Rhopaluridae</taxon>
        <taxon>Intoshia</taxon>
    </lineage>
</organism>
<sequence length="438" mass="49613">MFFSDFYLPVNCSGHIKSVTDISFNGDKVNPLMVSSSMDGRTFLRNGKTGDWIHSYVNKYPVWSAKLNKSGRYVYVCDGDSTLKIYDNKSFKLSNTLKCKKSYFNVCDVKNDIVAASAKNECIYIYDSKSGKTIKTFDHKDYVNNVKWISNYNNLTPDSSCVDLLFSCSNETVRIWSLKTMKEIECWKYQTSCKIAYNLDKNIMATLNNCDVELLNLKGMKKISSYSVPSSSGHLSPNINCICIDSQAEYLICGTDLKNLYKIFLKQEGRIECIMGHTTEVTCCEFSPDGHVIASGSNDGMVKLWQNNPGENYGLWKVESHNKFSSYYRPKLESTMFQLSGSELNFVSQKVITNKLIARELLTVESVGAGKVICQGTVILEITVEGKILPVRMKFLYDYNCTLYIKQHRLEFGVTNVFTDIGKKPMITEMCTGVSECY</sequence>
<evidence type="ECO:0000256" key="6">
    <source>
        <dbReference type="ARBA" id="ARBA00040390"/>
    </source>
</evidence>
<keyword evidence="8" id="KW-0808">Transferase</keyword>
<dbReference type="Pfam" id="PF00400">
    <property type="entry name" value="WD40"/>
    <property type="match status" value="3"/>
</dbReference>
<dbReference type="PROSITE" id="PS50294">
    <property type="entry name" value="WD_REPEATS_REGION"/>
    <property type="match status" value="1"/>
</dbReference>
<evidence type="ECO:0000256" key="1">
    <source>
        <dbReference type="ARBA" id="ARBA00022574"/>
    </source>
</evidence>
<dbReference type="GO" id="GO:0032797">
    <property type="term" value="C:SMN complex"/>
    <property type="evidence" value="ECO:0007669"/>
    <property type="project" value="TreeGrafter"/>
</dbReference>
<dbReference type="GO" id="GO:0016301">
    <property type="term" value="F:kinase activity"/>
    <property type="evidence" value="ECO:0007669"/>
    <property type="project" value="UniProtKB-KW"/>
</dbReference>
<keyword evidence="3" id="KW-0677">Repeat</keyword>
<protein>
    <recommendedName>
        <fullName evidence="6">Serine-threonine kinase receptor-associated protein</fullName>
    </recommendedName>
</protein>
<keyword evidence="2" id="KW-0507">mRNA processing</keyword>
<feature type="repeat" description="WD" evidence="7">
    <location>
        <begin position="274"/>
        <end position="306"/>
    </location>
</feature>
<name>A0A177AZQ8_9BILA</name>
<dbReference type="GO" id="GO:0003723">
    <property type="term" value="F:RNA binding"/>
    <property type="evidence" value="ECO:0007669"/>
    <property type="project" value="TreeGrafter"/>
</dbReference>
<dbReference type="GO" id="GO:0000387">
    <property type="term" value="P:spliceosomal snRNP assembly"/>
    <property type="evidence" value="ECO:0007669"/>
    <property type="project" value="TreeGrafter"/>
</dbReference>
<dbReference type="PANTHER" id="PTHR19877">
    <property type="entry name" value="EUKARYOTIC TRANSLATION INITIATION FACTOR 3 SUBUNIT I"/>
    <property type="match status" value="1"/>
</dbReference>
<evidence type="ECO:0000256" key="5">
    <source>
        <dbReference type="ARBA" id="ARBA00038394"/>
    </source>
</evidence>
<feature type="non-terminal residue" evidence="8">
    <location>
        <position position="438"/>
    </location>
</feature>
<dbReference type="OrthoDB" id="200206at2759"/>
<dbReference type="InterPro" id="IPR015943">
    <property type="entry name" value="WD40/YVTN_repeat-like_dom_sf"/>
</dbReference>
<evidence type="ECO:0000256" key="2">
    <source>
        <dbReference type="ARBA" id="ARBA00022664"/>
    </source>
</evidence>
<keyword evidence="1 7" id="KW-0853">WD repeat</keyword>
<keyword evidence="9" id="KW-1185">Reference proteome</keyword>
<keyword evidence="8" id="KW-0675">Receptor</keyword>
<dbReference type="AlphaFoldDB" id="A0A177AZQ8"/>
<keyword evidence="4" id="KW-0508">mRNA splicing</keyword>
<keyword evidence="8" id="KW-0418">Kinase</keyword>
<dbReference type="SUPFAM" id="SSF50978">
    <property type="entry name" value="WD40 repeat-like"/>
    <property type="match status" value="1"/>
</dbReference>
<gene>
    <name evidence="8" type="ORF">A3Q56_04754</name>
</gene>
<evidence type="ECO:0000313" key="9">
    <source>
        <dbReference type="Proteomes" id="UP000078046"/>
    </source>
</evidence>
<evidence type="ECO:0000313" key="8">
    <source>
        <dbReference type="EMBL" id="OAF67508.1"/>
    </source>
</evidence>
<reference evidence="8 9" key="1">
    <citation type="submission" date="2016-04" db="EMBL/GenBank/DDBJ databases">
        <title>The genome of Intoshia linei affirms orthonectids as highly simplified spiralians.</title>
        <authorList>
            <person name="Mikhailov K.V."/>
            <person name="Slusarev G.S."/>
            <person name="Nikitin M.A."/>
            <person name="Logacheva M.D."/>
            <person name="Penin A."/>
            <person name="Aleoshin V."/>
            <person name="Panchin Y.V."/>
        </authorList>
    </citation>
    <scope>NUCLEOTIDE SEQUENCE [LARGE SCALE GENOMIC DNA]</scope>
    <source>
        <strain evidence="8">Intl2013</strain>
        <tissue evidence="8">Whole animal</tissue>
    </source>
</reference>
<comment type="caution">
    <text evidence="8">The sequence shown here is derived from an EMBL/GenBank/DDBJ whole genome shotgun (WGS) entry which is preliminary data.</text>
</comment>
<dbReference type="InterPro" id="IPR001680">
    <property type="entry name" value="WD40_rpt"/>
</dbReference>
<proteinExistence type="inferred from homology"/>
<dbReference type="Proteomes" id="UP000078046">
    <property type="component" value="Unassembled WGS sequence"/>
</dbReference>
<dbReference type="Gene3D" id="2.130.10.10">
    <property type="entry name" value="YVTN repeat-like/Quinoprotein amine dehydrogenase"/>
    <property type="match status" value="3"/>
</dbReference>
<dbReference type="EMBL" id="LWCA01000642">
    <property type="protein sequence ID" value="OAF67508.1"/>
    <property type="molecule type" value="Genomic_DNA"/>
</dbReference>
<dbReference type="InterPro" id="IPR036322">
    <property type="entry name" value="WD40_repeat_dom_sf"/>
</dbReference>
<evidence type="ECO:0000256" key="3">
    <source>
        <dbReference type="ARBA" id="ARBA00022737"/>
    </source>
</evidence>